<dbReference type="AlphaFoldDB" id="A0A271KI26"/>
<sequence>MERNAVLDIAWNEEVTMPKFRFETVEFGQTTTFEEDLSGADLASPRAIERAHAALIAGAPAGVDQSGSITKV</sequence>
<evidence type="ECO:0000313" key="1">
    <source>
        <dbReference type="EMBL" id="PAP95448.1"/>
    </source>
</evidence>
<gene>
    <name evidence="1" type="ORF">CIT31_15740</name>
</gene>
<accession>A0A271KI26</accession>
<dbReference type="Proteomes" id="UP000215931">
    <property type="component" value="Unassembled WGS sequence"/>
</dbReference>
<name>A0A271KI26_9HYPH</name>
<dbReference type="EMBL" id="NPKH01000020">
    <property type="protein sequence ID" value="PAP95448.1"/>
    <property type="molecule type" value="Genomic_DNA"/>
</dbReference>
<comment type="caution">
    <text evidence="1">The sequence shown here is derived from an EMBL/GenBank/DDBJ whole genome shotgun (WGS) entry which is preliminary data.</text>
</comment>
<evidence type="ECO:0000313" key="2">
    <source>
        <dbReference type="Proteomes" id="UP000215931"/>
    </source>
</evidence>
<keyword evidence="2" id="KW-1185">Reference proteome</keyword>
<proteinExistence type="predicted"/>
<organism evidence="1 2">
    <name type="scientific">Mesorhizobium wenxiniae</name>
    <dbReference type="NCBI Taxonomy" id="2014805"/>
    <lineage>
        <taxon>Bacteria</taxon>
        <taxon>Pseudomonadati</taxon>
        <taxon>Pseudomonadota</taxon>
        <taxon>Alphaproteobacteria</taxon>
        <taxon>Hyphomicrobiales</taxon>
        <taxon>Phyllobacteriaceae</taxon>
        <taxon>Mesorhizobium</taxon>
    </lineage>
</organism>
<reference evidence="1 2" key="1">
    <citation type="submission" date="2017-08" db="EMBL/GenBank/DDBJ databases">
        <title>Mesorhizobium wenxinae sp. nov., a novel rhizobial species isolated from root nodules of chickpea (Cicer arietinum L.).</title>
        <authorList>
            <person name="Zhang J."/>
        </authorList>
    </citation>
    <scope>NUCLEOTIDE SEQUENCE [LARGE SCALE GENOMIC DNA]</scope>
    <source>
        <strain evidence="2">WYCCWR 10019</strain>
    </source>
</reference>
<protein>
    <submittedName>
        <fullName evidence="1">Uncharacterized protein</fullName>
    </submittedName>
</protein>